<evidence type="ECO:0000256" key="1">
    <source>
        <dbReference type="ARBA" id="ARBA00004477"/>
    </source>
</evidence>
<dbReference type="PANTHER" id="PTHR15039:SF11">
    <property type="entry name" value="DOLICHOL PHOSPHATE-MANNOSE BIOSYNTHESIS REGULATORY PROTEIN"/>
    <property type="match status" value="1"/>
</dbReference>
<protein>
    <recommendedName>
        <fullName evidence="7">Dolichol phosphate-mannose biosynthesis regulatory protein</fullName>
    </recommendedName>
</protein>
<comment type="function">
    <text evidence="7">Regulatory subunit of the dolichol-phosphate mannose (DPM) synthase complex; essential for the ER localization.</text>
</comment>
<sequence>MVATALQGKIVLVTSCALYAYYTAWLLITPFVEEGQSILLAFPKHHLAIAIPALGAVVVLGVTLCTLGAFLVSSELSKLRRLPRLKAA</sequence>
<evidence type="ECO:0000256" key="7">
    <source>
        <dbReference type="RuleBase" id="RU365084"/>
    </source>
</evidence>
<comment type="caution">
    <text evidence="8">The sequence shown here is derived from an EMBL/GenBank/DDBJ whole genome shotgun (WGS) entry which is preliminary data.</text>
</comment>
<keyword evidence="9" id="KW-1185">Reference proteome</keyword>
<feature type="transmembrane region" description="Helical" evidence="7">
    <location>
        <begin position="48"/>
        <end position="72"/>
    </location>
</feature>
<dbReference type="Proteomes" id="UP001055712">
    <property type="component" value="Unassembled WGS sequence"/>
</dbReference>
<accession>A0A9D4YWH5</accession>
<evidence type="ECO:0000256" key="3">
    <source>
        <dbReference type="ARBA" id="ARBA00022692"/>
    </source>
</evidence>
<evidence type="ECO:0000313" key="8">
    <source>
        <dbReference type="EMBL" id="KAI3430227.1"/>
    </source>
</evidence>
<feature type="transmembrane region" description="Helical" evidence="7">
    <location>
        <begin position="10"/>
        <end position="28"/>
    </location>
</feature>
<dbReference type="Pfam" id="PF07297">
    <property type="entry name" value="DPM2"/>
    <property type="match status" value="1"/>
</dbReference>
<reference evidence="8" key="2">
    <citation type="submission" date="2020-11" db="EMBL/GenBank/DDBJ databases">
        <authorList>
            <person name="Cecchin M."/>
            <person name="Marcolungo L."/>
            <person name="Rossato M."/>
            <person name="Girolomoni L."/>
            <person name="Cosentino E."/>
            <person name="Cuine S."/>
            <person name="Li-Beisson Y."/>
            <person name="Delledonne M."/>
            <person name="Ballottari M."/>
        </authorList>
    </citation>
    <scope>NUCLEOTIDE SEQUENCE</scope>
    <source>
        <strain evidence="8">211/11P</strain>
        <tissue evidence="8">Whole cell</tissue>
    </source>
</reference>
<dbReference type="GO" id="GO:0180047">
    <property type="term" value="P:dolichol phosphate mannose biosynthetic process"/>
    <property type="evidence" value="ECO:0007669"/>
    <property type="project" value="InterPro"/>
</dbReference>
<dbReference type="AlphaFoldDB" id="A0A9D4YWH5"/>
<comment type="similarity">
    <text evidence="2 7">Belongs to the DPM2 family.</text>
</comment>
<evidence type="ECO:0000256" key="5">
    <source>
        <dbReference type="ARBA" id="ARBA00022989"/>
    </source>
</evidence>
<evidence type="ECO:0000313" key="9">
    <source>
        <dbReference type="Proteomes" id="UP001055712"/>
    </source>
</evidence>
<name>A0A9D4YWH5_CHLVU</name>
<dbReference type="GO" id="GO:0006506">
    <property type="term" value="P:GPI anchor biosynthetic process"/>
    <property type="evidence" value="ECO:0007669"/>
    <property type="project" value="TreeGrafter"/>
</dbReference>
<comment type="pathway">
    <text evidence="7">Protein modification; protein glycosylation.</text>
</comment>
<evidence type="ECO:0000256" key="2">
    <source>
        <dbReference type="ARBA" id="ARBA00005478"/>
    </source>
</evidence>
<dbReference type="OrthoDB" id="311279at2759"/>
<reference evidence="8" key="1">
    <citation type="journal article" date="2019" name="Plant J.">
        <title>Chlorella vulgaris genome assembly and annotation reveals the molecular basis for metabolic acclimation to high light conditions.</title>
        <authorList>
            <person name="Cecchin M."/>
            <person name="Marcolungo L."/>
            <person name="Rossato M."/>
            <person name="Girolomoni L."/>
            <person name="Cosentino E."/>
            <person name="Cuine S."/>
            <person name="Li-Beisson Y."/>
            <person name="Delledonne M."/>
            <person name="Ballottari M."/>
        </authorList>
    </citation>
    <scope>NUCLEOTIDE SEQUENCE</scope>
    <source>
        <strain evidence="8">211/11P</strain>
    </source>
</reference>
<gene>
    <name evidence="8" type="ORF">D9Q98_004824</name>
</gene>
<dbReference type="GO" id="GO:0005789">
    <property type="term" value="C:endoplasmic reticulum membrane"/>
    <property type="evidence" value="ECO:0007669"/>
    <property type="project" value="UniProtKB-SubCell"/>
</dbReference>
<comment type="subunit">
    <text evidence="7">Component of the dolichol-phosphate mannose (DPM) synthase complex.</text>
</comment>
<dbReference type="EMBL" id="SIDB01000007">
    <property type="protein sequence ID" value="KAI3430227.1"/>
    <property type="molecule type" value="Genomic_DNA"/>
</dbReference>
<keyword evidence="6 7" id="KW-0472">Membrane</keyword>
<evidence type="ECO:0000256" key="4">
    <source>
        <dbReference type="ARBA" id="ARBA00022824"/>
    </source>
</evidence>
<keyword evidence="3 7" id="KW-0812">Transmembrane</keyword>
<dbReference type="GO" id="GO:0030234">
    <property type="term" value="F:enzyme regulator activity"/>
    <property type="evidence" value="ECO:0007669"/>
    <property type="project" value="UniProtKB-UniRule"/>
</dbReference>
<proteinExistence type="inferred from homology"/>
<comment type="subcellular location">
    <subcellularLocation>
        <location evidence="1 7">Endoplasmic reticulum membrane</location>
        <topology evidence="1 7">Multi-pass membrane protein</topology>
    </subcellularLocation>
</comment>
<keyword evidence="4 7" id="KW-0256">Endoplasmic reticulum</keyword>
<dbReference type="InterPro" id="IPR009914">
    <property type="entry name" value="DPM2"/>
</dbReference>
<dbReference type="GO" id="GO:0033185">
    <property type="term" value="C:dolichol-phosphate-mannose synthase complex"/>
    <property type="evidence" value="ECO:0007669"/>
    <property type="project" value="TreeGrafter"/>
</dbReference>
<organism evidence="8 9">
    <name type="scientific">Chlorella vulgaris</name>
    <name type="common">Green alga</name>
    <dbReference type="NCBI Taxonomy" id="3077"/>
    <lineage>
        <taxon>Eukaryota</taxon>
        <taxon>Viridiplantae</taxon>
        <taxon>Chlorophyta</taxon>
        <taxon>core chlorophytes</taxon>
        <taxon>Trebouxiophyceae</taxon>
        <taxon>Chlorellales</taxon>
        <taxon>Chlorellaceae</taxon>
        <taxon>Chlorella clade</taxon>
        <taxon>Chlorella</taxon>
    </lineage>
</organism>
<keyword evidence="5 7" id="KW-1133">Transmembrane helix</keyword>
<dbReference type="PANTHER" id="PTHR15039">
    <property type="entry name" value="DOLICHOL PHOSPHATE-MANNOSE BIOSYNTHESIS REGULATORY PROTEIN"/>
    <property type="match status" value="1"/>
</dbReference>
<evidence type="ECO:0000256" key="6">
    <source>
        <dbReference type="ARBA" id="ARBA00023136"/>
    </source>
</evidence>